<dbReference type="EMBL" id="BJOV01000004">
    <property type="protein sequence ID" value="GEE01799.1"/>
    <property type="molecule type" value="Genomic_DNA"/>
</dbReference>
<proteinExistence type="predicted"/>
<dbReference type="InterPro" id="IPR036259">
    <property type="entry name" value="MFS_trans_sf"/>
</dbReference>
<keyword evidence="2" id="KW-0813">Transport</keyword>
<feature type="transmembrane region" description="Helical" evidence="7">
    <location>
        <begin position="23"/>
        <end position="49"/>
    </location>
</feature>
<dbReference type="PANTHER" id="PTHR43045">
    <property type="entry name" value="SHIKIMATE TRANSPORTER"/>
    <property type="match status" value="1"/>
</dbReference>
<feature type="transmembrane region" description="Helical" evidence="7">
    <location>
        <begin position="199"/>
        <end position="218"/>
    </location>
</feature>
<evidence type="ECO:0000256" key="5">
    <source>
        <dbReference type="ARBA" id="ARBA00022989"/>
    </source>
</evidence>
<evidence type="ECO:0000259" key="8">
    <source>
        <dbReference type="PROSITE" id="PS50850"/>
    </source>
</evidence>
<keyword evidence="4 7" id="KW-0812">Transmembrane</keyword>
<evidence type="ECO:0000256" key="1">
    <source>
        <dbReference type="ARBA" id="ARBA00004651"/>
    </source>
</evidence>
<feature type="transmembrane region" description="Helical" evidence="7">
    <location>
        <begin position="61"/>
        <end position="84"/>
    </location>
</feature>
<dbReference type="InterPro" id="IPR020846">
    <property type="entry name" value="MFS_dom"/>
</dbReference>
<keyword evidence="5 7" id="KW-1133">Transmembrane helix</keyword>
<keyword evidence="11" id="KW-1185">Reference proteome</keyword>
<dbReference type="Pfam" id="PF07690">
    <property type="entry name" value="MFS_1"/>
    <property type="match status" value="1"/>
</dbReference>
<organism evidence="10 11">
    <name type="scientific">Gordonia spumicola</name>
    <dbReference type="NCBI Taxonomy" id="589161"/>
    <lineage>
        <taxon>Bacteria</taxon>
        <taxon>Bacillati</taxon>
        <taxon>Actinomycetota</taxon>
        <taxon>Actinomycetes</taxon>
        <taxon>Mycobacteriales</taxon>
        <taxon>Gordoniaceae</taxon>
        <taxon>Gordonia</taxon>
    </lineage>
</organism>
<dbReference type="GO" id="GO:0005886">
    <property type="term" value="C:plasma membrane"/>
    <property type="evidence" value="ECO:0007669"/>
    <property type="project" value="UniProtKB-SubCell"/>
</dbReference>
<dbReference type="RefSeq" id="WP_161895411.1">
    <property type="nucleotide sequence ID" value="NZ_BJOV01000003.1"/>
</dbReference>
<dbReference type="CDD" id="cd17369">
    <property type="entry name" value="MFS_ShiA_like"/>
    <property type="match status" value="1"/>
</dbReference>
<reference evidence="10" key="2">
    <citation type="journal article" date="2020" name="Int. J. Syst. Evol. Microbiol.">
        <title>Gordonia crocea sp. nov. and Gordonia spumicola sp. nov. isolated from sludge of a wastewater treatment plant.</title>
        <authorList>
            <person name="Tamura T."/>
            <person name="Saito S."/>
            <person name="Hamada M."/>
            <person name="Kang Y."/>
            <person name="Hoshino Y."/>
            <person name="Gonoi T."/>
            <person name="Mikami Y."/>
            <person name="Yaguchi T."/>
        </authorList>
    </citation>
    <scope>NUCLEOTIDE SEQUENCE</scope>
    <source>
        <strain evidence="10">NBRC 107696</strain>
    </source>
</reference>
<name>A0A7I9V923_9ACTN</name>
<dbReference type="SUPFAM" id="SSF103473">
    <property type="entry name" value="MFS general substrate transporter"/>
    <property type="match status" value="1"/>
</dbReference>
<dbReference type="EMBL" id="BJOV01000003">
    <property type="protein sequence ID" value="GEE01643.1"/>
    <property type="molecule type" value="Genomic_DNA"/>
</dbReference>
<feature type="domain" description="Major facilitator superfamily (MFS) profile" evidence="8">
    <location>
        <begin position="23"/>
        <end position="435"/>
    </location>
</feature>
<dbReference type="GO" id="GO:0022857">
    <property type="term" value="F:transmembrane transporter activity"/>
    <property type="evidence" value="ECO:0007669"/>
    <property type="project" value="InterPro"/>
</dbReference>
<dbReference type="InterPro" id="IPR011701">
    <property type="entry name" value="MFS"/>
</dbReference>
<keyword evidence="3" id="KW-1003">Cell membrane</keyword>
<keyword evidence="6 7" id="KW-0472">Membrane</keyword>
<dbReference type="Gene3D" id="1.20.1250.20">
    <property type="entry name" value="MFS general substrate transporter like domains"/>
    <property type="match status" value="1"/>
</dbReference>
<evidence type="ECO:0000313" key="10">
    <source>
        <dbReference type="EMBL" id="GEE01799.1"/>
    </source>
</evidence>
<dbReference type="Proteomes" id="UP000444960">
    <property type="component" value="Unassembled WGS sequence"/>
</dbReference>
<evidence type="ECO:0000313" key="11">
    <source>
        <dbReference type="Proteomes" id="UP000444960"/>
    </source>
</evidence>
<protein>
    <submittedName>
        <fullName evidence="10">MFS transporter</fullName>
    </submittedName>
</protein>
<evidence type="ECO:0000256" key="2">
    <source>
        <dbReference type="ARBA" id="ARBA00022448"/>
    </source>
</evidence>
<evidence type="ECO:0000256" key="4">
    <source>
        <dbReference type="ARBA" id="ARBA00022692"/>
    </source>
</evidence>
<dbReference type="AlphaFoldDB" id="A0A7I9V923"/>
<evidence type="ECO:0000256" key="3">
    <source>
        <dbReference type="ARBA" id="ARBA00022475"/>
    </source>
</evidence>
<comment type="subcellular location">
    <subcellularLocation>
        <location evidence="1">Cell membrane</location>
        <topology evidence="1">Multi-pass membrane protein</topology>
    </subcellularLocation>
</comment>
<accession>A0A7I9V923</accession>
<sequence length="441" mass="46185">MTTIDDPAALAAVGARSSLRRRVFIASAVGSVIEYYDFLIYATAASLVFPKVFFPNTDGALGVIASFGTLAVGYLARPLGGVLFGHLGDRLGRKSMLLWTLGLMGASTLLIGLLPSHAQIGLLAPVLLVALRLLQGVAVGGEWGGAALMAVEHADTKRRGLLGSATQIGMSAGLLLSFAAFAALGALDQDDFLAWGWRLPFIATVVMVALGVYIRIGIEESPVAEDAKLAANADRRIPLVAVLRDRPRQVLLGTFLYVGPFMAYTVATTMLVAYASKEYGIERQSLLNGMMIGTAGMLITIPAFAMLSDRIGRRPVYITSALLTAAWVFVLFPLVTSGSFALIVLAYFVSMTLLNASANSPVPALLAELFPTSTRYTGVSVCYQIGGMIGGGLGPLIATTFIVPGGPGVGAVSAMIAALCVISALCAHLLGDTRRVDLRDA</sequence>
<comment type="caution">
    <text evidence="10">The sequence shown here is derived from an EMBL/GenBank/DDBJ whole genome shotgun (WGS) entry which is preliminary data.</text>
</comment>
<feature type="transmembrane region" description="Helical" evidence="7">
    <location>
        <begin position="96"/>
        <end position="114"/>
    </location>
</feature>
<feature type="transmembrane region" description="Helical" evidence="7">
    <location>
        <begin position="409"/>
        <end position="430"/>
    </location>
</feature>
<feature type="transmembrane region" description="Helical" evidence="7">
    <location>
        <begin position="250"/>
        <end position="274"/>
    </location>
</feature>
<evidence type="ECO:0000313" key="9">
    <source>
        <dbReference type="EMBL" id="GEE01643.1"/>
    </source>
</evidence>
<dbReference type="OrthoDB" id="8953821at2"/>
<feature type="transmembrane region" description="Helical" evidence="7">
    <location>
        <begin position="286"/>
        <end position="304"/>
    </location>
</feature>
<feature type="transmembrane region" description="Helical" evidence="7">
    <location>
        <begin position="161"/>
        <end position="187"/>
    </location>
</feature>
<evidence type="ECO:0000256" key="7">
    <source>
        <dbReference type="SAM" id="Phobius"/>
    </source>
</evidence>
<gene>
    <name evidence="9" type="ORF">nbrc107696_20890</name>
    <name evidence="10" type="ORF">nbrc107696_22450</name>
</gene>
<evidence type="ECO:0000256" key="6">
    <source>
        <dbReference type="ARBA" id="ARBA00023136"/>
    </source>
</evidence>
<dbReference type="PROSITE" id="PS50850">
    <property type="entry name" value="MFS"/>
    <property type="match status" value="1"/>
</dbReference>
<reference evidence="11" key="1">
    <citation type="submission" date="2019-06" db="EMBL/GenBank/DDBJ databases">
        <title>Gordonia isolated from sludge of a wastewater treatment plant.</title>
        <authorList>
            <person name="Tamura T."/>
            <person name="Aoyama K."/>
            <person name="Kang Y."/>
            <person name="Saito S."/>
            <person name="Akiyama N."/>
            <person name="Yazawa K."/>
            <person name="Gonoi T."/>
            <person name="Mikami Y."/>
        </authorList>
    </citation>
    <scope>NUCLEOTIDE SEQUENCE [LARGE SCALE GENOMIC DNA]</scope>
    <source>
        <strain evidence="11">NBRC 107696</strain>
    </source>
</reference>
<dbReference type="PANTHER" id="PTHR43045:SF1">
    <property type="entry name" value="SHIKIMATE TRANSPORTER"/>
    <property type="match status" value="1"/>
</dbReference>
<feature type="transmembrane region" description="Helical" evidence="7">
    <location>
        <begin position="379"/>
        <end position="403"/>
    </location>
</feature>